<comment type="subcellular location">
    <subcellularLocation>
        <location evidence="1">Cell membrane</location>
        <topology evidence="1">Multi-pass membrane protein</topology>
    </subcellularLocation>
</comment>
<feature type="region of interest" description="Disordered" evidence="6">
    <location>
        <begin position="396"/>
        <end position="421"/>
    </location>
</feature>
<feature type="transmembrane region" description="Helical" evidence="7">
    <location>
        <begin position="95"/>
        <end position="116"/>
    </location>
</feature>
<evidence type="ECO:0000256" key="3">
    <source>
        <dbReference type="ARBA" id="ARBA00022692"/>
    </source>
</evidence>
<dbReference type="InterPro" id="IPR020846">
    <property type="entry name" value="MFS_dom"/>
</dbReference>
<feature type="transmembrane region" description="Helical" evidence="7">
    <location>
        <begin position="70"/>
        <end position="89"/>
    </location>
</feature>
<feature type="transmembrane region" description="Helical" evidence="7">
    <location>
        <begin position="338"/>
        <end position="360"/>
    </location>
</feature>
<evidence type="ECO:0000256" key="5">
    <source>
        <dbReference type="ARBA" id="ARBA00023136"/>
    </source>
</evidence>
<dbReference type="Proteomes" id="UP001500728">
    <property type="component" value="Unassembled WGS sequence"/>
</dbReference>
<feature type="transmembrane region" description="Helical" evidence="7">
    <location>
        <begin position="154"/>
        <end position="174"/>
    </location>
</feature>
<evidence type="ECO:0000259" key="8">
    <source>
        <dbReference type="PROSITE" id="PS50850"/>
    </source>
</evidence>
<dbReference type="PANTHER" id="PTHR43124">
    <property type="entry name" value="PURINE EFFLUX PUMP PBUE"/>
    <property type="match status" value="1"/>
</dbReference>
<gene>
    <name evidence="9" type="ORF">GCM10010469_52170</name>
</gene>
<feature type="transmembrane region" description="Helical" evidence="7">
    <location>
        <begin position="366"/>
        <end position="386"/>
    </location>
</feature>
<proteinExistence type="predicted"/>
<accession>A0ABP6R4P0</accession>
<dbReference type="Pfam" id="PF07690">
    <property type="entry name" value="MFS_1"/>
    <property type="match status" value="1"/>
</dbReference>
<keyword evidence="3 7" id="KW-0812">Transmembrane</keyword>
<dbReference type="InterPro" id="IPR050189">
    <property type="entry name" value="MFS_Efflux_Transporters"/>
</dbReference>
<evidence type="ECO:0000313" key="10">
    <source>
        <dbReference type="Proteomes" id="UP001500728"/>
    </source>
</evidence>
<evidence type="ECO:0000256" key="4">
    <source>
        <dbReference type="ARBA" id="ARBA00022989"/>
    </source>
</evidence>
<feature type="compositionally biased region" description="Low complexity" evidence="6">
    <location>
        <begin position="399"/>
        <end position="421"/>
    </location>
</feature>
<evidence type="ECO:0000256" key="6">
    <source>
        <dbReference type="SAM" id="MobiDB-lite"/>
    </source>
</evidence>
<comment type="caution">
    <text evidence="9">The sequence shown here is derived from an EMBL/GenBank/DDBJ whole genome shotgun (WGS) entry which is preliminary data.</text>
</comment>
<feature type="transmembrane region" description="Helical" evidence="7">
    <location>
        <begin position="301"/>
        <end position="326"/>
    </location>
</feature>
<feature type="transmembrane region" description="Helical" evidence="7">
    <location>
        <begin position="214"/>
        <end position="234"/>
    </location>
</feature>
<dbReference type="InterPro" id="IPR036259">
    <property type="entry name" value="MFS_trans_sf"/>
</dbReference>
<dbReference type="Gene3D" id="1.20.1250.20">
    <property type="entry name" value="MFS general substrate transporter like domains"/>
    <property type="match status" value="1"/>
</dbReference>
<organism evidence="9 10">
    <name type="scientific">Streptomyces labedae</name>
    <dbReference type="NCBI Taxonomy" id="285569"/>
    <lineage>
        <taxon>Bacteria</taxon>
        <taxon>Bacillati</taxon>
        <taxon>Actinomycetota</taxon>
        <taxon>Actinomycetes</taxon>
        <taxon>Kitasatosporales</taxon>
        <taxon>Streptomycetaceae</taxon>
        <taxon>Streptomyces</taxon>
    </lineage>
</organism>
<dbReference type="RefSeq" id="WP_244790946.1">
    <property type="nucleotide sequence ID" value="NZ_BAAAUW010000030.1"/>
</dbReference>
<keyword evidence="4 7" id="KW-1133">Transmembrane helix</keyword>
<dbReference type="SUPFAM" id="SSF103473">
    <property type="entry name" value="MFS general substrate transporter"/>
    <property type="match status" value="1"/>
</dbReference>
<evidence type="ECO:0000256" key="1">
    <source>
        <dbReference type="ARBA" id="ARBA00004651"/>
    </source>
</evidence>
<dbReference type="CDD" id="cd17324">
    <property type="entry name" value="MFS_NepI_like"/>
    <property type="match status" value="1"/>
</dbReference>
<feature type="transmembrane region" description="Helical" evidence="7">
    <location>
        <begin position="240"/>
        <end position="262"/>
    </location>
</feature>
<dbReference type="PROSITE" id="PS50850">
    <property type="entry name" value="MFS"/>
    <property type="match status" value="1"/>
</dbReference>
<reference evidence="10" key="1">
    <citation type="journal article" date="2019" name="Int. J. Syst. Evol. Microbiol.">
        <title>The Global Catalogue of Microorganisms (GCM) 10K type strain sequencing project: providing services to taxonomists for standard genome sequencing and annotation.</title>
        <authorList>
            <consortium name="The Broad Institute Genomics Platform"/>
            <consortium name="The Broad Institute Genome Sequencing Center for Infectious Disease"/>
            <person name="Wu L."/>
            <person name="Ma J."/>
        </authorList>
    </citation>
    <scope>NUCLEOTIDE SEQUENCE [LARGE SCALE GENOMIC DNA]</scope>
    <source>
        <strain evidence="10">JCM 9381</strain>
    </source>
</reference>
<feature type="transmembrane region" description="Helical" evidence="7">
    <location>
        <begin position="33"/>
        <end position="58"/>
    </location>
</feature>
<keyword evidence="2" id="KW-1003">Cell membrane</keyword>
<protein>
    <submittedName>
        <fullName evidence="9">MFS transporter</fullName>
    </submittedName>
</protein>
<feature type="transmembrane region" description="Helical" evidence="7">
    <location>
        <begin position="128"/>
        <end position="148"/>
    </location>
</feature>
<keyword evidence="5 7" id="KW-0472">Membrane</keyword>
<feature type="transmembrane region" description="Helical" evidence="7">
    <location>
        <begin position="274"/>
        <end position="295"/>
    </location>
</feature>
<evidence type="ECO:0000256" key="2">
    <source>
        <dbReference type="ARBA" id="ARBA00022475"/>
    </source>
</evidence>
<dbReference type="InterPro" id="IPR011701">
    <property type="entry name" value="MFS"/>
</dbReference>
<evidence type="ECO:0000313" key="9">
    <source>
        <dbReference type="EMBL" id="GAA3273260.1"/>
    </source>
</evidence>
<evidence type="ECO:0000256" key="7">
    <source>
        <dbReference type="SAM" id="Phobius"/>
    </source>
</evidence>
<keyword evidence="10" id="KW-1185">Reference proteome</keyword>
<name>A0ABP6R4P0_9ACTN</name>
<dbReference type="EMBL" id="BAAAUW010000030">
    <property type="protein sequence ID" value="GAA3273260.1"/>
    <property type="molecule type" value="Genomic_DNA"/>
</dbReference>
<dbReference type="PANTHER" id="PTHR43124:SF3">
    <property type="entry name" value="CHLORAMPHENICOL EFFLUX PUMP RV0191"/>
    <property type="match status" value="1"/>
</dbReference>
<feature type="region of interest" description="Disordered" evidence="6">
    <location>
        <begin position="181"/>
        <end position="204"/>
    </location>
</feature>
<sequence length="421" mass="41521">MPLPVLAMMLCTFCIGTAESVIAGILPGIAQDVGVSLTAVGLLITVYAAAVVLVGPLVTAATATLRRATLLPAMMGVFVMGNTLAASAPGFGWLLVGRVVSAVVHSTLIAAFVAAARDTAPPDRRAAYGAKVTLGIGLSSVAGVPAGTLIGNAFGWRATFWALAAVSLAATALLTRFPAPQSPRGTAKPAGLRRTAAPDTGPGRRRFVLPGPMLLVAAVITLGTAGVFALYTYASPYLTQSAGFGSGSVTVLLLLYGLGGIVGNTAGGRAADRFPSAAVPATLGAAAAGLLLLALPPGNRWAVAGVFCLLGTAYFATIPALNNAIVSAAGPSSSTMALTVNNSAFCVGIALGSWLGGLLLARGNTLPTVAAAGAASTAAALLLALLHTRLRKAPPGPALPATGASHDTGTGTTVTGSGAPR</sequence>
<feature type="domain" description="Major facilitator superfamily (MFS) profile" evidence="8">
    <location>
        <begin position="4"/>
        <end position="391"/>
    </location>
</feature>